<dbReference type="Proteomes" id="UP000641514">
    <property type="component" value="Unassembled WGS sequence"/>
</dbReference>
<proteinExistence type="predicted"/>
<evidence type="ECO:0000313" key="3">
    <source>
        <dbReference type="Proteomes" id="UP000641514"/>
    </source>
</evidence>
<keyword evidence="3" id="KW-1185">Reference proteome</keyword>
<reference evidence="2" key="2">
    <citation type="submission" date="2020-09" db="EMBL/GenBank/DDBJ databases">
        <authorList>
            <person name="Sun Q."/>
            <person name="Zhou Y."/>
        </authorList>
    </citation>
    <scope>NUCLEOTIDE SEQUENCE</scope>
    <source>
        <strain evidence="2">CGMCC 1.15478</strain>
    </source>
</reference>
<accession>A0A916XJ27</accession>
<evidence type="ECO:0000313" key="2">
    <source>
        <dbReference type="EMBL" id="GGC74076.1"/>
    </source>
</evidence>
<organism evidence="2 3">
    <name type="scientific">Hoyosella rhizosphaerae</name>
    <dbReference type="NCBI Taxonomy" id="1755582"/>
    <lineage>
        <taxon>Bacteria</taxon>
        <taxon>Bacillati</taxon>
        <taxon>Actinomycetota</taxon>
        <taxon>Actinomycetes</taxon>
        <taxon>Mycobacteriales</taxon>
        <taxon>Hoyosellaceae</taxon>
        <taxon>Hoyosella</taxon>
    </lineage>
</organism>
<sequence length="141" mass="16336">MTRHLGTRDRYLYRLERSDQGILVEYCSDNSYLVSTQDNGQTIKWYRGPTVPALSSSFMITRSTENSNDLSQYEPSGLRAPNRNAFEGWEAVRLFGLPTNYQLCQDWYENRHRDTDMPEWVNTTGTPPTELPPVKTPQPGW</sequence>
<dbReference type="RefSeq" id="WP_188676488.1">
    <property type="nucleotide sequence ID" value="NZ_BMJH01000003.1"/>
</dbReference>
<feature type="region of interest" description="Disordered" evidence="1">
    <location>
        <begin position="118"/>
        <end position="141"/>
    </location>
</feature>
<evidence type="ECO:0000256" key="1">
    <source>
        <dbReference type="SAM" id="MobiDB-lite"/>
    </source>
</evidence>
<reference evidence="2" key="1">
    <citation type="journal article" date="2014" name="Int. J. Syst. Evol. Microbiol.">
        <title>Complete genome sequence of Corynebacterium casei LMG S-19264T (=DSM 44701T), isolated from a smear-ripened cheese.</title>
        <authorList>
            <consortium name="US DOE Joint Genome Institute (JGI-PGF)"/>
            <person name="Walter F."/>
            <person name="Albersmeier A."/>
            <person name="Kalinowski J."/>
            <person name="Ruckert C."/>
        </authorList>
    </citation>
    <scope>NUCLEOTIDE SEQUENCE</scope>
    <source>
        <strain evidence="2">CGMCC 1.15478</strain>
    </source>
</reference>
<dbReference type="EMBL" id="BMJH01000003">
    <property type="protein sequence ID" value="GGC74076.1"/>
    <property type="molecule type" value="Genomic_DNA"/>
</dbReference>
<comment type="caution">
    <text evidence="2">The sequence shown here is derived from an EMBL/GenBank/DDBJ whole genome shotgun (WGS) entry which is preliminary data.</text>
</comment>
<name>A0A916XJ27_9ACTN</name>
<gene>
    <name evidence="2" type="ORF">GCM10011410_29080</name>
</gene>
<protein>
    <submittedName>
        <fullName evidence="2">Uncharacterized protein</fullName>
    </submittedName>
</protein>
<feature type="compositionally biased region" description="Pro residues" evidence="1">
    <location>
        <begin position="129"/>
        <end position="141"/>
    </location>
</feature>
<dbReference type="AlphaFoldDB" id="A0A916XJ27"/>